<keyword evidence="1" id="KW-0732">Signal</keyword>
<dbReference type="Proteomes" id="UP000002011">
    <property type="component" value="Chromosome"/>
</dbReference>
<reference evidence="2 3" key="1">
    <citation type="journal article" date="2009" name="Stand. Genomic Sci.">
        <title>Complete genome sequence of Dyadobacter fermentans type strain (NS114).</title>
        <authorList>
            <person name="Lang E."/>
            <person name="Lapidus A."/>
            <person name="Chertkov O."/>
            <person name="Brettin T."/>
            <person name="Detter J.C."/>
            <person name="Han C."/>
            <person name="Copeland A."/>
            <person name="Glavina Del Rio T."/>
            <person name="Nolan M."/>
            <person name="Chen F."/>
            <person name="Lucas S."/>
            <person name="Tice H."/>
            <person name="Cheng J.F."/>
            <person name="Land M."/>
            <person name="Hauser L."/>
            <person name="Chang Y.J."/>
            <person name="Jeffries C.D."/>
            <person name="Kopitz M."/>
            <person name="Bruce D."/>
            <person name="Goodwin L."/>
            <person name="Pitluck S."/>
            <person name="Ovchinnikova G."/>
            <person name="Pati A."/>
            <person name="Ivanova N."/>
            <person name="Mavrommatis K."/>
            <person name="Chen A."/>
            <person name="Palaniappan K."/>
            <person name="Chain P."/>
            <person name="Bristow J."/>
            <person name="Eisen J.A."/>
            <person name="Markowitz V."/>
            <person name="Hugenholtz P."/>
            <person name="Goker M."/>
            <person name="Rohde M."/>
            <person name="Kyrpides N.C."/>
            <person name="Klenk H.P."/>
        </authorList>
    </citation>
    <scope>NUCLEOTIDE SEQUENCE [LARGE SCALE GENOMIC DNA]</scope>
    <source>
        <strain evidence="3">ATCC 700827 / DSM 18053 / CIP 107007 / KCTC 52180 / NS114</strain>
    </source>
</reference>
<dbReference type="STRING" id="471854.Dfer_0571"/>
<gene>
    <name evidence="2" type="ordered locus">Dfer_0571</name>
</gene>
<dbReference type="HOGENOM" id="CLU_562294_0_0_10"/>
<feature type="signal peptide" evidence="1">
    <location>
        <begin position="1"/>
        <end position="19"/>
    </location>
</feature>
<proteinExistence type="predicted"/>
<protein>
    <recommendedName>
        <fullName evidence="4">DUF4384 domain-containing protein</fullName>
    </recommendedName>
</protein>
<evidence type="ECO:0000256" key="1">
    <source>
        <dbReference type="SAM" id="SignalP"/>
    </source>
</evidence>
<dbReference type="RefSeq" id="WP_015810093.1">
    <property type="nucleotide sequence ID" value="NC_013037.1"/>
</dbReference>
<name>C6W0A2_DYAFD</name>
<dbReference type="EMBL" id="CP001619">
    <property type="protein sequence ID" value="ACT91836.1"/>
    <property type="molecule type" value="Genomic_DNA"/>
</dbReference>
<dbReference type="AlphaFoldDB" id="C6W0A2"/>
<feature type="chain" id="PRO_5002969336" description="DUF4384 domain-containing protein" evidence="1">
    <location>
        <begin position="20"/>
        <end position="485"/>
    </location>
</feature>
<accession>C6W0A2</accession>
<evidence type="ECO:0000313" key="3">
    <source>
        <dbReference type="Proteomes" id="UP000002011"/>
    </source>
</evidence>
<evidence type="ECO:0008006" key="4">
    <source>
        <dbReference type="Google" id="ProtNLM"/>
    </source>
</evidence>
<dbReference type="OrthoDB" id="6395784at2"/>
<organism evidence="2 3">
    <name type="scientific">Dyadobacter fermentans (strain ATCC 700827 / DSM 18053 / CIP 107007 / KCTC 52180 / NS114)</name>
    <dbReference type="NCBI Taxonomy" id="471854"/>
    <lineage>
        <taxon>Bacteria</taxon>
        <taxon>Pseudomonadati</taxon>
        <taxon>Bacteroidota</taxon>
        <taxon>Cytophagia</taxon>
        <taxon>Cytophagales</taxon>
        <taxon>Spirosomataceae</taxon>
        <taxon>Dyadobacter</taxon>
    </lineage>
</organism>
<evidence type="ECO:0000313" key="2">
    <source>
        <dbReference type="EMBL" id="ACT91836.1"/>
    </source>
</evidence>
<sequence length="485" mass="54229">MKRLLLALTLLLFLHTSYAQQPGIGERTKATEHARQVLKDFESAFSLLANPYVTDAAERNEAARRMRASVRRDARFENDLVPGSSISKTISFDEYQRMAFTRYRKSGLACLFEWEEAEFRTVTGGYLVLFYGKKSLFGSYDDRQRLQLENVPFRAGVLMQMNGKQVAHAGIAFWDTDWREKSDNTTPLTSQRHPLAYLTMPETIDELARKINRSIDRNATRKMAVEEITFDGLGISNDFSRQLTGMLKSSLAKLRSDMETDFAPGSAGPLLKLRGSYRKSGDLLTIGIQLFGHRDSPASPAIEAQMLLSNISDTDIAPAEPLIREALRVQAITAARQEKGSPDALVLEVVTNKGFGPQSYREGDTMTVKVRANRPCTVRMIYQDAAKNLVRLRNDDFAIAPEAVGKWVSIPEHFECAAPFGFEMLLAYATEGKFRPIGKTQSQNGFTFILDDLQNVVDLTTGSAENGQVAKAMIPITTQPRRKAF</sequence>
<dbReference type="eggNOG" id="ENOG50337KQ">
    <property type="taxonomic scope" value="Bacteria"/>
</dbReference>
<keyword evidence="3" id="KW-1185">Reference proteome</keyword>
<dbReference type="KEGG" id="dfe:Dfer_0571"/>